<dbReference type="FunFam" id="3.30.70.580:FF:000001">
    <property type="entry name" value="tRNA pseudouridine synthase A"/>
    <property type="match status" value="1"/>
</dbReference>
<dbReference type="InterPro" id="IPR020094">
    <property type="entry name" value="TruA/RsuA/RluB/E/F_N"/>
</dbReference>
<accession>A0A3B1ABR5</accession>
<evidence type="ECO:0000256" key="3">
    <source>
        <dbReference type="ARBA" id="ARBA00023235"/>
    </source>
</evidence>
<dbReference type="InterPro" id="IPR020103">
    <property type="entry name" value="PsdUridine_synth_cat_dom_sf"/>
</dbReference>
<dbReference type="PANTHER" id="PTHR11142">
    <property type="entry name" value="PSEUDOURIDYLATE SYNTHASE"/>
    <property type="match status" value="1"/>
</dbReference>
<dbReference type="NCBIfam" id="TIGR00071">
    <property type="entry name" value="hisT_truA"/>
    <property type="match status" value="1"/>
</dbReference>
<evidence type="ECO:0000256" key="2">
    <source>
        <dbReference type="ARBA" id="ARBA00022694"/>
    </source>
</evidence>
<dbReference type="EMBL" id="UOFT01000058">
    <property type="protein sequence ID" value="VAW97493.1"/>
    <property type="molecule type" value="Genomic_DNA"/>
</dbReference>
<feature type="domain" description="Pseudouridine synthase I TruA alpha/beta" evidence="4">
    <location>
        <begin position="15"/>
        <end position="109"/>
    </location>
</feature>
<dbReference type="GO" id="GO:0031119">
    <property type="term" value="P:tRNA pseudouridine synthesis"/>
    <property type="evidence" value="ECO:0007669"/>
    <property type="project" value="TreeGrafter"/>
</dbReference>
<dbReference type="AlphaFoldDB" id="A0A3B1ABR5"/>
<evidence type="ECO:0000313" key="5">
    <source>
        <dbReference type="EMBL" id="VAW97493.1"/>
    </source>
</evidence>
<organism evidence="5">
    <name type="scientific">hydrothermal vent metagenome</name>
    <dbReference type="NCBI Taxonomy" id="652676"/>
    <lineage>
        <taxon>unclassified sequences</taxon>
        <taxon>metagenomes</taxon>
        <taxon>ecological metagenomes</taxon>
    </lineage>
</organism>
<dbReference type="Gene3D" id="3.30.70.660">
    <property type="entry name" value="Pseudouridine synthase I, catalytic domain, C-terminal subdomain"/>
    <property type="match status" value="1"/>
</dbReference>
<dbReference type="CDD" id="cd02570">
    <property type="entry name" value="PseudoU_synth_EcTruA"/>
    <property type="match status" value="1"/>
</dbReference>
<dbReference type="GO" id="GO:0003723">
    <property type="term" value="F:RNA binding"/>
    <property type="evidence" value="ECO:0007669"/>
    <property type="project" value="InterPro"/>
</dbReference>
<dbReference type="HAMAP" id="MF_00171">
    <property type="entry name" value="TruA"/>
    <property type="match status" value="1"/>
</dbReference>
<dbReference type="PIRSF" id="PIRSF001430">
    <property type="entry name" value="tRNA_psdUrid_synth"/>
    <property type="match status" value="1"/>
</dbReference>
<dbReference type="InterPro" id="IPR001406">
    <property type="entry name" value="PsdUridine_synth_TruA"/>
</dbReference>
<dbReference type="Gene3D" id="3.30.70.580">
    <property type="entry name" value="Pseudouridine synthase I, catalytic domain, N-terminal subdomain"/>
    <property type="match status" value="1"/>
</dbReference>
<gene>
    <name evidence="5" type="ORF">MNBD_GAMMA23-945</name>
</gene>
<keyword evidence="3 5" id="KW-0413">Isomerase</keyword>
<evidence type="ECO:0000259" key="4">
    <source>
        <dbReference type="Pfam" id="PF01416"/>
    </source>
</evidence>
<dbReference type="Pfam" id="PF01416">
    <property type="entry name" value="PseudoU_synth_1"/>
    <property type="match status" value="2"/>
</dbReference>
<dbReference type="InterPro" id="IPR020095">
    <property type="entry name" value="PsdUridine_synth_TruA_C"/>
</dbReference>
<dbReference type="PANTHER" id="PTHR11142:SF0">
    <property type="entry name" value="TRNA PSEUDOURIDINE SYNTHASE-LIKE 1"/>
    <property type="match status" value="1"/>
</dbReference>
<dbReference type="SUPFAM" id="SSF55120">
    <property type="entry name" value="Pseudouridine synthase"/>
    <property type="match status" value="1"/>
</dbReference>
<protein>
    <submittedName>
        <fullName evidence="5">tRNA pseudouridine(38-40) synthase</fullName>
        <ecNumber evidence="5">5.4.99.12</ecNumber>
    </submittedName>
</protein>
<reference evidence="5" key="1">
    <citation type="submission" date="2018-06" db="EMBL/GenBank/DDBJ databases">
        <authorList>
            <person name="Zhirakovskaya E."/>
        </authorList>
    </citation>
    <scope>NUCLEOTIDE SEQUENCE</scope>
</reference>
<name>A0A3B1ABR5_9ZZZZ</name>
<evidence type="ECO:0000256" key="1">
    <source>
        <dbReference type="ARBA" id="ARBA00009375"/>
    </source>
</evidence>
<dbReference type="GO" id="GO:0160147">
    <property type="term" value="F:tRNA pseudouridine(38-40) synthase activity"/>
    <property type="evidence" value="ECO:0007669"/>
    <property type="project" value="UniProtKB-EC"/>
</dbReference>
<dbReference type="InterPro" id="IPR020097">
    <property type="entry name" value="PsdUridine_synth_TruA_a/b_dom"/>
</dbReference>
<sequence length="263" mass="29756">MENIKQRYRIAMGIEYDGSPYVGWQSQSEGSTVQQNVEHALSKVANHPIKIFCAGRTDTGVHANEQVIHFETASYREIHSWVSGCNTNMPKSICCLWAKPVPETFHARFSAIKRAYRYTILNRKVRPALLHNYVSFIYQPLDEIRMQQAAQHLIGTHDFTSYRAVACQAKSPVRTLHQLNISRDGELVHLDLLADGFLHHMVRNIAGVLIKIGAGEAEADWSKQVLEHQDRRMGGVTAAPKGLSLKQITYPEEYALPSIYNQT</sequence>
<dbReference type="EC" id="5.4.99.12" evidence="5"/>
<proteinExistence type="inferred from homology"/>
<feature type="domain" description="Pseudouridine synthase I TruA alpha/beta" evidence="4">
    <location>
        <begin position="149"/>
        <end position="251"/>
    </location>
</feature>
<comment type="similarity">
    <text evidence="1">Belongs to the tRNA pseudouridine synthase TruA family.</text>
</comment>
<keyword evidence="2" id="KW-0819">tRNA processing</keyword>